<dbReference type="EC" id="2.6.1.44" evidence="7"/>
<evidence type="ECO:0000256" key="7">
    <source>
        <dbReference type="PIRNR" id="PIRNR000524"/>
    </source>
</evidence>
<accession>V4B613</accession>
<evidence type="ECO:0000313" key="12">
    <source>
        <dbReference type="Proteomes" id="UP000030746"/>
    </source>
</evidence>
<dbReference type="InterPro" id="IPR015421">
    <property type="entry name" value="PyrdxlP-dep_Trfase_major"/>
</dbReference>
<dbReference type="Pfam" id="PF00266">
    <property type="entry name" value="Aminotran_5"/>
    <property type="match status" value="1"/>
</dbReference>
<dbReference type="GO" id="GO:0019700">
    <property type="term" value="P:organic phosphonate catabolic process"/>
    <property type="evidence" value="ECO:0007669"/>
    <property type="project" value="InterPro"/>
</dbReference>
<dbReference type="InterPro" id="IPR015422">
    <property type="entry name" value="PyrdxlP-dep_Trfase_small"/>
</dbReference>
<feature type="binding site" evidence="8">
    <location>
        <position position="354"/>
    </location>
    <ligand>
        <name>substrate</name>
    </ligand>
</feature>
<keyword evidence="4 7" id="KW-0663">Pyridoxal phosphate</keyword>
<proteinExistence type="inferred from homology"/>
<dbReference type="OMA" id="IHCETST"/>
<dbReference type="InterPro" id="IPR015424">
    <property type="entry name" value="PyrdxlP-dep_Trfase"/>
</dbReference>
<dbReference type="CTD" id="20230607"/>
<evidence type="ECO:0000313" key="11">
    <source>
        <dbReference type="EMBL" id="ESP02956.1"/>
    </source>
</evidence>
<comment type="catalytic activity">
    <reaction evidence="6">
        <text>(2-aminoethyl)phosphonate + pyruvate = phosphonoacetaldehyde + L-alanine</text>
        <dbReference type="Rhea" id="RHEA:17021"/>
        <dbReference type="ChEBI" id="CHEBI:15361"/>
        <dbReference type="ChEBI" id="CHEBI:57418"/>
        <dbReference type="ChEBI" id="CHEBI:57972"/>
        <dbReference type="ChEBI" id="CHEBI:58383"/>
        <dbReference type="EC" id="2.6.1.37"/>
    </reaction>
</comment>
<dbReference type="HAMAP" id="MF_01376">
    <property type="entry name" value="PhnW_aminotrans_5"/>
    <property type="match status" value="1"/>
</dbReference>
<comment type="cofactor">
    <cofactor evidence="1 7 9">
        <name>pyridoxal 5'-phosphate</name>
        <dbReference type="ChEBI" id="CHEBI:597326"/>
    </cofactor>
</comment>
<dbReference type="PIRSF" id="PIRSF000524">
    <property type="entry name" value="SPT"/>
    <property type="match status" value="1"/>
</dbReference>
<sequence length="385" mass="43047">MCVCIIVKNVFLCVLEDKKLFTPGPLGTSLTVKEAMLRDVGSRDVQFVETVSFIRQELLKLAGVSTDDYTTVPVQGSGTFAVEAVIQTTVPRQNGKVLVLENGAYGKRMGKICETLSIPYQLESFPENEAVNVSRIEEILKKDNSFNLICIVHCETSSGVFNPVEQVGKLVNQLSPKTSYFVDGMSSFGAVPLDLYKSHVDYLVSSANKCIQGTPGFSFAIAKRQKLFACKGNSRSLSLDLVDQCDNLDKTGQFRFTPATHAMLAFRQALCELHTEGGVEGRAQRYQANRKIVQDGMKKLGFKELLDDKISGYIITSFLFPKHPNFNFKEFYSRLNEKDQVIYPGKVLDTDCFRIGNIGHLFPQDMHKLLECVEQVCKDMKLELK</sequence>
<evidence type="ECO:0000256" key="5">
    <source>
        <dbReference type="ARBA" id="ARBA00023317"/>
    </source>
</evidence>
<dbReference type="NCBIfam" id="TIGR02326">
    <property type="entry name" value="transamin_PhnW"/>
    <property type="match status" value="1"/>
</dbReference>
<evidence type="ECO:0000256" key="3">
    <source>
        <dbReference type="ARBA" id="ARBA00022679"/>
    </source>
</evidence>
<name>V4B613_LOTGI</name>
<gene>
    <name evidence="11" type="ORF">LOTGIDRAFT_110620</name>
</gene>
<protein>
    <recommendedName>
        <fullName evidence="7">Alanine--glyoxylate aminotransferase</fullName>
        <ecNumber evidence="7">2.6.1.44</ecNumber>
    </recommendedName>
</protein>
<dbReference type="EMBL" id="KB200129">
    <property type="protein sequence ID" value="ESP02956.1"/>
    <property type="molecule type" value="Genomic_DNA"/>
</dbReference>
<dbReference type="InterPro" id="IPR012703">
    <property type="entry name" value="NH2EtPonate_pyrv_transaminase"/>
</dbReference>
<dbReference type="InterPro" id="IPR000192">
    <property type="entry name" value="Aminotrans_V_dom"/>
</dbReference>
<evidence type="ECO:0000256" key="4">
    <source>
        <dbReference type="ARBA" id="ARBA00022898"/>
    </source>
</evidence>
<dbReference type="NCBIfam" id="TIGR03301">
    <property type="entry name" value="PhnW-AepZ"/>
    <property type="match status" value="1"/>
</dbReference>
<dbReference type="RefSeq" id="XP_009046426.1">
    <property type="nucleotide sequence ID" value="XM_009048178.1"/>
</dbReference>
<comment type="similarity">
    <text evidence="7">Belongs to the class-V pyridoxal-phosphate-dependent aminotransferase family.</text>
</comment>
<dbReference type="PANTHER" id="PTHR42778:SF1">
    <property type="entry name" value="2-AMINOETHYLPHOSPHONATE--PYRUVATE TRANSAMINASE"/>
    <property type="match status" value="1"/>
</dbReference>
<dbReference type="Gene3D" id="3.40.640.10">
    <property type="entry name" value="Type I PLP-dependent aspartate aminotransferase-like (Major domain)"/>
    <property type="match status" value="1"/>
</dbReference>
<organism evidence="11 12">
    <name type="scientific">Lottia gigantea</name>
    <name type="common">Giant owl limpet</name>
    <dbReference type="NCBI Taxonomy" id="225164"/>
    <lineage>
        <taxon>Eukaryota</taxon>
        <taxon>Metazoa</taxon>
        <taxon>Spiralia</taxon>
        <taxon>Lophotrochozoa</taxon>
        <taxon>Mollusca</taxon>
        <taxon>Gastropoda</taxon>
        <taxon>Patellogastropoda</taxon>
        <taxon>Lottioidea</taxon>
        <taxon>Lottiidae</taxon>
        <taxon>Lottia</taxon>
    </lineage>
</organism>
<dbReference type="AlphaFoldDB" id="V4B613"/>
<feature type="modified residue" description="N6-(pyridoxal phosphate)lysine" evidence="9">
    <location>
        <position position="209"/>
    </location>
</feature>
<dbReference type="KEGG" id="lgi:LOTGIDRAFT_110620"/>
<reference evidence="11 12" key="1">
    <citation type="journal article" date="2013" name="Nature">
        <title>Insights into bilaterian evolution from three spiralian genomes.</title>
        <authorList>
            <person name="Simakov O."/>
            <person name="Marletaz F."/>
            <person name="Cho S.J."/>
            <person name="Edsinger-Gonzales E."/>
            <person name="Havlak P."/>
            <person name="Hellsten U."/>
            <person name="Kuo D.H."/>
            <person name="Larsson T."/>
            <person name="Lv J."/>
            <person name="Arendt D."/>
            <person name="Savage R."/>
            <person name="Osoegawa K."/>
            <person name="de Jong P."/>
            <person name="Grimwood J."/>
            <person name="Chapman J.A."/>
            <person name="Shapiro H."/>
            <person name="Aerts A."/>
            <person name="Otillar R.P."/>
            <person name="Terry A.Y."/>
            <person name="Boore J.L."/>
            <person name="Grigoriev I.V."/>
            <person name="Lindberg D.R."/>
            <person name="Seaver E.C."/>
            <person name="Weisblat D.A."/>
            <person name="Putnam N.H."/>
            <person name="Rokhsar D.S."/>
        </authorList>
    </citation>
    <scope>NUCLEOTIDE SEQUENCE [LARGE SCALE GENOMIC DNA]</scope>
</reference>
<dbReference type="Proteomes" id="UP000030746">
    <property type="component" value="Unassembled WGS sequence"/>
</dbReference>
<dbReference type="NCBIfam" id="NF010006">
    <property type="entry name" value="PRK13479.1"/>
    <property type="match status" value="1"/>
</dbReference>
<dbReference type="InterPro" id="IPR024169">
    <property type="entry name" value="SP_NH2Trfase/AEP_transaminase"/>
</dbReference>
<keyword evidence="5" id="KW-0670">Pyruvate</keyword>
<dbReference type="GO" id="GO:0047304">
    <property type="term" value="F:2-aminoethylphosphonate-pyruvate transaminase activity"/>
    <property type="evidence" value="ECO:0007669"/>
    <property type="project" value="UniProtKB-EC"/>
</dbReference>
<dbReference type="HOGENOM" id="CLU_027686_3_1_1"/>
<keyword evidence="12" id="KW-1185">Reference proteome</keyword>
<dbReference type="STRING" id="225164.V4B613"/>
<evidence type="ECO:0000256" key="2">
    <source>
        <dbReference type="ARBA" id="ARBA00022576"/>
    </source>
</evidence>
<evidence type="ECO:0000256" key="9">
    <source>
        <dbReference type="PIRSR" id="PIRSR000524-50"/>
    </source>
</evidence>
<evidence type="ECO:0000259" key="10">
    <source>
        <dbReference type="Pfam" id="PF00266"/>
    </source>
</evidence>
<feature type="domain" description="Aminotransferase class V" evidence="10">
    <location>
        <begin position="37"/>
        <end position="307"/>
    </location>
</feature>
<dbReference type="SUPFAM" id="SSF53383">
    <property type="entry name" value="PLP-dependent transferases"/>
    <property type="match status" value="1"/>
</dbReference>
<dbReference type="GO" id="GO:0008453">
    <property type="term" value="F:alanine-glyoxylate transaminase activity"/>
    <property type="evidence" value="ECO:0007669"/>
    <property type="project" value="UniProtKB-EC"/>
</dbReference>
<dbReference type="Gene3D" id="3.90.1150.10">
    <property type="entry name" value="Aspartate Aminotransferase, domain 1"/>
    <property type="match status" value="1"/>
</dbReference>
<dbReference type="OrthoDB" id="7403325at2759"/>
<dbReference type="PANTHER" id="PTHR42778">
    <property type="entry name" value="2-AMINOETHYLPHOSPHONATE--PYRUVATE TRANSAMINASE"/>
    <property type="match status" value="1"/>
</dbReference>
<evidence type="ECO:0000256" key="6">
    <source>
        <dbReference type="ARBA" id="ARBA00049460"/>
    </source>
</evidence>
<evidence type="ECO:0000256" key="8">
    <source>
        <dbReference type="PIRSR" id="PIRSR000524-1"/>
    </source>
</evidence>
<keyword evidence="2" id="KW-0032">Aminotransferase</keyword>
<comment type="catalytic activity">
    <reaction evidence="7">
        <text>glyoxylate + L-alanine = glycine + pyruvate</text>
        <dbReference type="Rhea" id="RHEA:24248"/>
        <dbReference type="ChEBI" id="CHEBI:15361"/>
        <dbReference type="ChEBI" id="CHEBI:36655"/>
        <dbReference type="ChEBI" id="CHEBI:57305"/>
        <dbReference type="ChEBI" id="CHEBI:57972"/>
        <dbReference type="EC" id="2.6.1.44"/>
    </reaction>
</comment>
<dbReference type="GeneID" id="20230607"/>
<keyword evidence="3" id="KW-0808">Transferase</keyword>
<evidence type="ECO:0000256" key="1">
    <source>
        <dbReference type="ARBA" id="ARBA00001933"/>
    </source>
</evidence>